<evidence type="ECO:0000256" key="1">
    <source>
        <dbReference type="SAM" id="Phobius"/>
    </source>
</evidence>
<reference evidence="2 3" key="1">
    <citation type="submission" date="2014-04" db="EMBL/GenBank/DDBJ databases">
        <authorList>
            <consortium name="DOE Joint Genome Institute"/>
            <person name="Kuo A."/>
            <person name="Kohler A."/>
            <person name="Costa M.D."/>
            <person name="Nagy L.G."/>
            <person name="Floudas D."/>
            <person name="Copeland A."/>
            <person name="Barry K.W."/>
            <person name="Cichocki N."/>
            <person name="Veneault-Fourrey C."/>
            <person name="LaButti K."/>
            <person name="Lindquist E.A."/>
            <person name="Lipzen A."/>
            <person name="Lundell T."/>
            <person name="Morin E."/>
            <person name="Murat C."/>
            <person name="Sun H."/>
            <person name="Tunlid A."/>
            <person name="Henrissat B."/>
            <person name="Grigoriev I.V."/>
            <person name="Hibbett D.S."/>
            <person name="Martin F."/>
            <person name="Nordberg H.P."/>
            <person name="Cantor M.N."/>
            <person name="Hua S.X."/>
        </authorList>
    </citation>
    <scope>NUCLEOTIDE SEQUENCE [LARGE SCALE GENOMIC DNA]</scope>
    <source>
        <strain evidence="2 3">441</strain>
    </source>
</reference>
<accession>A0A0C9XGZ8</accession>
<organism evidence="2 3">
    <name type="scientific">Pisolithus microcarpus 441</name>
    <dbReference type="NCBI Taxonomy" id="765257"/>
    <lineage>
        <taxon>Eukaryota</taxon>
        <taxon>Fungi</taxon>
        <taxon>Dikarya</taxon>
        <taxon>Basidiomycota</taxon>
        <taxon>Agaricomycotina</taxon>
        <taxon>Agaricomycetes</taxon>
        <taxon>Agaricomycetidae</taxon>
        <taxon>Boletales</taxon>
        <taxon>Sclerodermatineae</taxon>
        <taxon>Pisolithaceae</taxon>
        <taxon>Pisolithus</taxon>
    </lineage>
</organism>
<dbReference type="STRING" id="765257.A0A0C9XGZ8"/>
<gene>
    <name evidence="2" type="ORF">PISMIDRAFT_19434</name>
</gene>
<name>A0A0C9XGZ8_9AGAM</name>
<dbReference type="OrthoDB" id="42657at2759"/>
<proteinExistence type="predicted"/>
<keyword evidence="3" id="KW-1185">Reference proteome</keyword>
<dbReference type="Proteomes" id="UP000054018">
    <property type="component" value="Unassembled WGS sequence"/>
</dbReference>
<evidence type="ECO:0000313" key="3">
    <source>
        <dbReference type="Proteomes" id="UP000054018"/>
    </source>
</evidence>
<keyword evidence="1" id="KW-0812">Transmembrane</keyword>
<dbReference type="HOGENOM" id="CLU_2574785_0_0_1"/>
<reference evidence="3" key="2">
    <citation type="submission" date="2015-01" db="EMBL/GenBank/DDBJ databases">
        <title>Evolutionary Origins and Diversification of the Mycorrhizal Mutualists.</title>
        <authorList>
            <consortium name="DOE Joint Genome Institute"/>
            <consortium name="Mycorrhizal Genomics Consortium"/>
            <person name="Kohler A."/>
            <person name="Kuo A."/>
            <person name="Nagy L.G."/>
            <person name="Floudas D."/>
            <person name="Copeland A."/>
            <person name="Barry K.W."/>
            <person name="Cichocki N."/>
            <person name="Veneault-Fourrey C."/>
            <person name="LaButti K."/>
            <person name="Lindquist E.A."/>
            <person name="Lipzen A."/>
            <person name="Lundell T."/>
            <person name="Morin E."/>
            <person name="Murat C."/>
            <person name="Riley R."/>
            <person name="Ohm R."/>
            <person name="Sun H."/>
            <person name="Tunlid A."/>
            <person name="Henrissat B."/>
            <person name="Grigoriev I.V."/>
            <person name="Hibbett D.S."/>
            <person name="Martin F."/>
        </authorList>
    </citation>
    <scope>NUCLEOTIDE SEQUENCE [LARGE SCALE GENOMIC DNA]</scope>
    <source>
        <strain evidence="3">441</strain>
    </source>
</reference>
<evidence type="ECO:0000313" key="2">
    <source>
        <dbReference type="EMBL" id="KIK11540.1"/>
    </source>
</evidence>
<sequence length="81" mass="8690">MVGILEAMKAGDSSENNAKAFGVLIAFSGGVWLLCALPWFCSKSVALGWRSGLKTSLLTVGFDKRMSQRGSAFDSSKHFCI</sequence>
<feature type="transmembrane region" description="Helical" evidence="1">
    <location>
        <begin position="20"/>
        <end position="41"/>
    </location>
</feature>
<dbReference type="EMBL" id="KN834194">
    <property type="protein sequence ID" value="KIK11540.1"/>
    <property type="molecule type" value="Genomic_DNA"/>
</dbReference>
<keyword evidence="1" id="KW-1133">Transmembrane helix</keyword>
<protein>
    <submittedName>
        <fullName evidence="2">Uncharacterized protein</fullName>
    </submittedName>
</protein>
<keyword evidence="1" id="KW-0472">Membrane</keyword>
<dbReference type="AlphaFoldDB" id="A0A0C9XGZ8"/>